<dbReference type="PANTHER" id="PTHR33731:SF2">
    <property type="entry name" value="ORGAN-SPECIFIC PROTEIN S2-LIKE"/>
    <property type="match status" value="1"/>
</dbReference>
<evidence type="ECO:0000256" key="1">
    <source>
        <dbReference type="SAM" id="MobiDB-lite"/>
    </source>
</evidence>
<dbReference type="AlphaFoldDB" id="A0A7N0VCI5"/>
<keyword evidence="2" id="KW-0732">Signal</keyword>
<feature type="region of interest" description="Disordered" evidence="1">
    <location>
        <begin position="57"/>
        <end position="114"/>
    </location>
</feature>
<sequence>MEQRLSLFSVVSASILLFFILSVCCSSADGRKDFGAYWKGIMKEEPMPATLEAALTLSDPNPTTSSQSLLKNPNHDAHSTTSGNPASATHDPEVEEMPVAESFEPRPDMTAYGG</sequence>
<evidence type="ECO:0000256" key="2">
    <source>
        <dbReference type="SAM" id="SignalP"/>
    </source>
</evidence>
<keyword evidence="4" id="KW-1185">Reference proteome</keyword>
<dbReference type="Proteomes" id="UP000594263">
    <property type="component" value="Unplaced"/>
</dbReference>
<evidence type="ECO:0000313" key="3">
    <source>
        <dbReference type="EnsemblPlants" id="Kaladp0476s0010.1.v1.1"/>
    </source>
</evidence>
<dbReference type="EnsemblPlants" id="Kaladp0476s0010.1.v1.1">
    <property type="protein sequence ID" value="Kaladp0476s0010.1.v1.1"/>
    <property type="gene ID" value="Kaladp0476s0010.v1.1"/>
</dbReference>
<reference evidence="3" key="1">
    <citation type="submission" date="2021-01" db="UniProtKB">
        <authorList>
            <consortium name="EnsemblPlants"/>
        </authorList>
    </citation>
    <scope>IDENTIFICATION</scope>
</reference>
<accession>A0A7N0VCI5</accession>
<dbReference type="PANTHER" id="PTHR33731">
    <property type="entry name" value="PROTEIN, PUTATIVE-RELATED"/>
    <property type="match status" value="1"/>
</dbReference>
<dbReference type="InterPro" id="IPR024489">
    <property type="entry name" value="Organ_specific_prot"/>
</dbReference>
<name>A0A7N0VCI5_KALFE</name>
<feature type="chain" id="PRO_5029534537" evidence="2">
    <location>
        <begin position="31"/>
        <end position="114"/>
    </location>
</feature>
<evidence type="ECO:0000313" key="4">
    <source>
        <dbReference type="Proteomes" id="UP000594263"/>
    </source>
</evidence>
<dbReference type="Pfam" id="PF10950">
    <property type="entry name" value="Organ_specific"/>
    <property type="match status" value="1"/>
</dbReference>
<dbReference type="Gramene" id="Kaladp0476s0010.1.v1.1">
    <property type="protein sequence ID" value="Kaladp0476s0010.1.v1.1"/>
    <property type="gene ID" value="Kaladp0476s0010.v1.1"/>
</dbReference>
<proteinExistence type="predicted"/>
<organism evidence="3 4">
    <name type="scientific">Kalanchoe fedtschenkoi</name>
    <name type="common">Lavender scallops</name>
    <name type="synonym">South American air plant</name>
    <dbReference type="NCBI Taxonomy" id="63787"/>
    <lineage>
        <taxon>Eukaryota</taxon>
        <taxon>Viridiplantae</taxon>
        <taxon>Streptophyta</taxon>
        <taxon>Embryophyta</taxon>
        <taxon>Tracheophyta</taxon>
        <taxon>Spermatophyta</taxon>
        <taxon>Magnoliopsida</taxon>
        <taxon>eudicotyledons</taxon>
        <taxon>Gunneridae</taxon>
        <taxon>Pentapetalae</taxon>
        <taxon>Saxifragales</taxon>
        <taxon>Crassulaceae</taxon>
        <taxon>Kalanchoe</taxon>
    </lineage>
</organism>
<protein>
    <submittedName>
        <fullName evidence="3">Uncharacterized protein</fullName>
    </submittedName>
</protein>
<feature type="compositionally biased region" description="Polar residues" evidence="1">
    <location>
        <begin position="58"/>
        <end position="71"/>
    </location>
</feature>
<feature type="signal peptide" evidence="2">
    <location>
        <begin position="1"/>
        <end position="30"/>
    </location>
</feature>